<evidence type="ECO:0008006" key="3">
    <source>
        <dbReference type="Google" id="ProtNLM"/>
    </source>
</evidence>
<sequence>MIDFKSLVEGESVKDIISFLAGSEKGIDYRSLDRFFVRYRFDVIEKGELLSTVREMGASGVIQQGEHPMTYIKGPNWKEPAFVAENKYFKVVKLGR</sequence>
<organism evidence="1 2">
    <name type="scientific">Pseudomonas gingeri</name>
    <dbReference type="NCBI Taxonomy" id="117681"/>
    <lineage>
        <taxon>Bacteria</taxon>
        <taxon>Pseudomonadati</taxon>
        <taxon>Pseudomonadota</taxon>
        <taxon>Gammaproteobacteria</taxon>
        <taxon>Pseudomonadales</taxon>
        <taxon>Pseudomonadaceae</taxon>
        <taxon>Pseudomonas</taxon>
    </lineage>
</organism>
<proteinExistence type="predicted"/>
<evidence type="ECO:0000313" key="1">
    <source>
        <dbReference type="EMBL" id="NWB83753.1"/>
    </source>
</evidence>
<dbReference type="AlphaFoldDB" id="A0A7Y7WLX2"/>
<evidence type="ECO:0000313" key="2">
    <source>
        <dbReference type="Proteomes" id="UP000522864"/>
    </source>
</evidence>
<gene>
    <name evidence="1" type="ORF">HX830_02565</name>
</gene>
<dbReference type="EMBL" id="JACAQA010000002">
    <property type="protein sequence ID" value="NWB83753.1"/>
    <property type="molecule type" value="Genomic_DNA"/>
</dbReference>
<comment type="caution">
    <text evidence="1">The sequence shown here is derived from an EMBL/GenBank/DDBJ whole genome shotgun (WGS) entry which is preliminary data.</text>
</comment>
<reference evidence="1 2" key="1">
    <citation type="submission" date="2020-04" db="EMBL/GenBank/DDBJ databases">
        <title>Molecular characterization of pseudomonads from Agaricus bisporus reveal novel blotch 2 pathogens in Western Europe.</title>
        <authorList>
            <person name="Taparia T."/>
            <person name="Krijger M."/>
            <person name="Haynes E."/>
            <person name="Elpinstone J.G."/>
            <person name="Noble R."/>
            <person name="Van Der Wolf J."/>
        </authorList>
    </citation>
    <scope>NUCLEOTIDE SEQUENCE [LARGE SCALE GENOMIC DNA]</scope>
    <source>
        <strain evidence="1 2">G9001</strain>
    </source>
</reference>
<protein>
    <recommendedName>
        <fullName evidence="3">Immunity protein</fullName>
    </recommendedName>
</protein>
<accession>A0A7Y7WLX2</accession>
<dbReference type="Proteomes" id="UP000522864">
    <property type="component" value="Unassembled WGS sequence"/>
</dbReference>
<name>A0A7Y7WLX2_9PSED</name>
<dbReference type="RefSeq" id="WP_177098871.1">
    <property type="nucleotide sequence ID" value="NZ_JACAQA010000002.1"/>
</dbReference>